<dbReference type="KEGG" id="salc:C2138_01920"/>
<sequence length="136" mass="14817">MPGTYVVVVPLRWSDVDVNGHVNNARVATLLEEARVSWRSNAVIIDGIDSFGRSPFVASATTNYRRPVEYGSEFVVDVSIRAVGTSSYTMGFVARQSGQVVIDGSTVMVVVDDSGASRPLDQTERDYLERWAATGD</sequence>
<gene>
    <name evidence="1" type="ORF">DF220_10730</name>
</gene>
<dbReference type="InterPro" id="IPR029069">
    <property type="entry name" value="HotDog_dom_sf"/>
</dbReference>
<proteinExistence type="predicted"/>
<dbReference type="SUPFAM" id="SSF54637">
    <property type="entry name" value="Thioesterase/thiol ester dehydrase-isomerase"/>
    <property type="match status" value="1"/>
</dbReference>
<organism evidence="1 2">
    <name type="scientific">Homoserinimonas hongtaonis</name>
    <dbReference type="NCBI Taxonomy" id="2079791"/>
    <lineage>
        <taxon>Bacteria</taxon>
        <taxon>Bacillati</taxon>
        <taxon>Actinomycetota</taxon>
        <taxon>Actinomycetes</taxon>
        <taxon>Micrococcales</taxon>
        <taxon>Microbacteriaceae</taxon>
        <taxon>Homoserinimonas</taxon>
    </lineage>
</organism>
<name>A0A2U1T314_9MICO</name>
<dbReference type="Gene3D" id="3.10.129.10">
    <property type="entry name" value="Hotdog Thioesterase"/>
    <property type="match status" value="1"/>
</dbReference>
<dbReference type="Proteomes" id="UP000244978">
    <property type="component" value="Unassembled WGS sequence"/>
</dbReference>
<dbReference type="Pfam" id="PF13279">
    <property type="entry name" value="4HBT_2"/>
    <property type="match status" value="1"/>
</dbReference>
<dbReference type="GO" id="GO:0047617">
    <property type="term" value="F:fatty acyl-CoA hydrolase activity"/>
    <property type="evidence" value="ECO:0007669"/>
    <property type="project" value="TreeGrafter"/>
</dbReference>
<keyword evidence="2" id="KW-1185">Reference proteome</keyword>
<comment type="caution">
    <text evidence="1">The sequence shown here is derived from an EMBL/GenBank/DDBJ whole genome shotgun (WGS) entry which is preliminary data.</text>
</comment>
<dbReference type="AlphaFoldDB" id="A0A2U1T314"/>
<evidence type="ECO:0000313" key="1">
    <source>
        <dbReference type="EMBL" id="PWB98248.1"/>
    </source>
</evidence>
<dbReference type="CDD" id="cd00586">
    <property type="entry name" value="4HBT"/>
    <property type="match status" value="1"/>
</dbReference>
<evidence type="ECO:0000313" key="2">
    <source>
        <dbReference type="Proteomes" id="UP000244978"/>
    </source>
</evidence>
<dbReference type="RefSeq" id="WP_108515105.1">
    <property type="nucleotide sequence ID" value="NZ_CP026951.1"/>
</dbReference>
<dbReference type="OrthoDB" id="9799036at2"/>
<dbReference type="EMBL" id="QEEX01000001">
    <property type="protein sequence ID" value="PWB98248.1"/>
    <property type="molecule type" value="Genomic_DNA"/>
</dbReference>
<dbReference type="InterPro" id="IPR050563">
    <property type="entry name" value="4-hydroxybenzoyl-CoA_TE"/>
</dbReference>
<protein>
    <submittedName>
        <fullName evidence="1">Acyl-CoA thioesterase</fullName>
    </submittedName>
</protein>
<dbReference type="PANTHER" id="PTHR31793">
    <property type="entry name" value="4-HYDROXYBENZOYL-COA THIOESTERASE FAMILY MEMBER"/>
    <property type="match status" value="1"/>
</dbReference>
<dbReference type="PANTHER" id="PTHR31793:SF24">
    <property type="entry name" value="LONG-CHAIN ACYL-COA THIOESTERASE FADM"/>
    <property type="match status" value="1"/>
</dbReference>
<reference evidence="2" key="1">
    <citation type="submission" date="2018-04" db="EMBL/GenBank/DDBJ databases">
        <authorList>
            <person name="Liu S."/>
            <person name="Wang Z."/>
            <person name="Li J."/>
        </authorList>
    </citation>
    <scope>NUCLEOTIDE SEQUENCE [LARGE SCALE GENOMIC DNA]</scope>
    <source>
        <strain evidence="2">S1194</strain>
    </source>
</reference>
<accession>A0A2U1T314</accession>